<dbReference type="SUPFAM" id="SSF110087">
    <property type="entry name" value="DR1885-like metal-binding protein"/>
    <property type="match status" value="1"/>
</dbReference>
<comment type="caution">
    <text evidence="2">The sequence shown here is derived from an EMBL/GenBank/DDBJ whole genome shotgun (WGS) entry which is preliminary data.</text>
</comment>
<dbReference type="AlphaFoldDB" id="A0A2T1C5V4"/>
<reference evidence="2 3" key="1">
    <citation type="submission" date="2018-02" db="EMBL/GenBank/DDBJ databases">
        <authorList>
            <person name="Cohen D.B."/>
            <person name="Kent A.D."/>
        </authorList>
    </citation>
    <scope>NUCLEOTIDE SEQUENCE [LARGE SCALE GENOMIC DNA]</scope>
    <source>
        <strain evidence="2 3">CCAP 1448/3</strain>
    </source>
</reference>
<dbReference type="InterPro" id="IPR036182">
    <property type="entry name" value="PCuAC_sf"/>
</dbReference>
<feature type="chain" id="PRO_5015519608" evidence="1">
    <location>
        <begin position="20"/>
        <end position="150"/>
    </location>
</feature>
<keyword evidence="3" id="KW-1185">Reference proteome</keyword>
<name>A0A2T1C5V4_9CYAN</name>
<feature type="signal peptide" evidence="1">
    <location>
        <begin position="1"/>
        <end position="19"/>
    </location>
</feature>
<dbReference type="OrthoDB" id="9796962at2"/>
<accession>A0A2T1C5V4</accession>
<proteinExistence type="predicted"/>
<organism evidence="2 3">
    <name type="scientific">Merismopedia glauca CCAP 1448/3</name>
    <dbReference type="NCBI Taxonomy" id="1296344"/>
    <lineage>
        <taxon>Bacteria</taxon>
        <taxon>Bacillati</taxon>
        <taxon>Cyanobacteriota</taxon>
        <taxon>Cyanophyceae</taxon>
        <taxon>Synechococcales</taxon>
        <taxon>Merismopediaceae</taxon>
        <taxon>Merismopedia</taxon>
    </lineage>
</organism>
<gene>
    <name evidence="2" type="ORF">C7B64_07700</name>
</gene>
<dbReference type="EMBL" id="PVWJ01000028">
    <property type="protein sequence ID" value="PSB03614.1"/>
    <property type="molecule type" value="Genomic_DNA"/>
</dbReference>
<evidence type="ECO:0000313" key="2">
    <source>
        <dbReference type="EMBL" id="PSB03614.1"/>
    </source>
</evidence>
<protein>
    <submittedName>
        <fullName evidence="2">Transporter</fullName>
    </submittedName>
</protein>
<dbReference type="PANTHER" id="PTHR36302:SF1">
    <property type="entry name" value="COPPER CHAPERONE PCU(A)C"/>
    <property type="match status" value="1"/>
</dbReference>
<reference evidence="2 3" key="2">
    <citation type="submission" date="2018-03" db="EMBL/GenBank/DDBJ databases">
        <title>The ancient ancestry and fast evolution of plastids.</title>
        <authorList>
            <person name="Moore K.R."/>
            <person name="Magnabosco C."/>
            <person name="Momper L."/>
            <person name="Gold D.A."/>
            <person name="Bosak T."/>
            <person name="Fournier G.P."/>
        </authorList>
    </citation>
    <scope>NUCLEOTIDE SEQUENCE [LARGE SCALE GENOMIC DNA]</scope>
    <source>
        <strain evidence="2 3">CCAP 1448/3</strain>
    </source>
</reference>
<dbReference type="Proteomes" id="UP000238762">
    <property type="component" value="Unassembled WGS sequence"/>
</dbReference>
<dbReference type="Gene3D" id="2.60.40.1890">
    <property type="entry name" value="PCu(A)C copper chaperone"/>
    <property type="match status" value="1"/>
</dbReference>
<dbReference type="PANTHER" id="PTHR36302">
    <property type="entry name" value="BLR7088 PROTEIN"/>
    <property type="match status" value="1"/>
</dbReference>
<evidence type="ECO:0000256" key="1">
    <source>
        <dbReference type="SAM" id="SignalP"/>
    </source>
</evidence>
<dbReference type="Pfam" id="PF04314">
    <property type="entry name" value="PCuAC"/>
    <property type="match status" value="1"/>
</dbReference>
<dbReference type="RefSeq" id="WP_106288057.1">
    <property type="nucleotide sequence ID" value="NZ_CAWNTC010000249.1"/>
</dbReference>
<dbReference type="InterPro" id="IPR007410">
    <property type="entry name" value="LpqE-like"/>
</dbReference>
<evidence type="ECO:0000313" key="3">
    <source>
        <dbReference type="Proteomes" id="UP000238762"/>
    </source>
</evidence>
<sequence>MKSTYLLIGLLTLSMSAIAEVKIESPWIRSTQPGQQVAGGYMTITSDTEKQLVGGVSALSEAVEVHEMRMQGDIMKMRRLDKITIKPGEPLVLKPGGYHLMLTNIRKQMKDGDHVPITLKFANTDGTESQIYVVVPVKDPGSDSHQNHNH</sequence>
<keyword evidence="1" id="KW-0732">Signal</keyword>
<dbReference type="InterPro" id="IPR058248">
    <property type="entry name" value="Lxx211020-like"/>
</dbReference>